<keyword evidence="5 13" id="KW-0378">Hydrolase</keyword>
<evidence type="ECO:0000256" key="6">
    <source>
        <dbReference type="ARBA" id="ARBA00023001"/>
    </source>
</evidence>
<dbReference type="Pfam" id="PF01915">
    <property type="entry name" value="Glyco_hydro_3_C"/>
    <property type="match status" value="1"/>
</dbReference>
<dbReference type="Gene3D" id="3.20.20.300">
    <property type="entry name" value="Glycoside hydrolase, family 3, N-terminal domain"/>
    <property type="match status" value="1"/>
</dbReference>
<evidence type="ECO:0000256" key="10">
    <source>
        <dbReference type="ARBA" id="ARBA00023326"/>
    </source>
</evidence>
<dbReference type="Proteomes" id="UP001610334">
    <property type="component" value="Unassembled WGS sequence"/>
</dbReference>
<keyword evidence="6" id="KW-0136">Cellulose degradation</keyword>
<dbReference type="InterPro" id="IPR017853">
    <property type="entry name" value="GH"/>
</dbReference>
<evidence type="ECO:0000256" key="7">
    <source>
        <dbReference type="ARBA" id="ARBA00023180"/>
    </source>
</evidence>
<protein>
    <recommendedName>
        <fullName evidence="4">beta-glucosidase</fullName>
        <ecNumber evidence="4">3.2.1.21</ecNumber>
    </recommendedName>
</protein>
<dbReference type="GO" id="GO:0016787">
    <property type="term" value="F:hydrolase activity"/>
    <property type="evidence" value="ECO:0007669"/>
    <property type="project" value="UniProtKB-KW"/>
</dbReference>
<dbReference type="SUPFAM" id="SSF51445">
    <property type="entry name" value="(Trans)glycosidases"/>
    <property type="match status" value="1"/>
</dbReference>
<evidence type="ECO:0000256" key="9">
    <source>
        <dbReference type="ARBA" id="ARBA00023295"/>
    </source>
</evidence>
<evidence type="ECO:0000259" key="12">
    <source>
        <dbReference type="Pfam" id="PF01915"/>
    </source>
</evidence>
<name>A0ABR4HXW7_9EURO</name>
<keyword evidence="14" id="KW-1185">Reference proteome</keyword>
<evidence type="ECO:0000256" key="5">
    <source>
        <dbReference type="ARBA" id="ARBA00022801"/>
    </source>
</evidence>
<evidence type="ECO:0000256" key="1">
    <source>
        <dbReference type="ARBA" id="ARBA00000448"/>
    </source>
</evidence>
<dbReference type="PRINTS" id="PR00133">
    <property type="entry name" value="GLHYDRLASE3"/>
</dbReference>
<keyword evidence="10" id="KW-0624">Polysaccharide degradation</keyword>
<dbReference type="Gene3D" id="3.40.50.1700">
    <property type="entry name" value="Glycoside hydrolase family 3 C-terminal domain"/>
    <property type="match status" value="1"/>
</dbReference>
<dbReference type="Pfam" id="PF00933">
    <property type="entry name" value="Glyco_hydro_3"/>
    <property type="match status" value="1"/>
</dbReference>
<keyword evidence="7" id="KW-0325">Glycoprotein</keyword>
<evidence type="ECO:0000313" key="14">
    <source>
        <dbReference type="Proteomes" id="UP001610334"/>
    </source>
</evidence>
<comment type="caution">
    <text evidence="13">The sequence shown here is derived from an EMBL/GenBank/DDBJ whole genome shotgun (WGS) entry which is preliminary data.</text>
</comment>
<feature type="domain" description="Glycoside hydrolase family 3 N-terminal" evidence="11">
    <location>
        <begin position="80"/>
        <end position="316"/>
    </location>
</feature>
<dbReference type="InterPro" id="IPR001764">
    <property type="entry name" value="Glyco_hydro_3_N"/>
</dbReference>
<evidence type="ECO:0000259" key="11">
    <source>
        <dbReference type="Pfam" id="PF00933"/>
    </source>
</evidence>
<dbReference type="InterPro" id="IPR036881">
    <property type="entry name" value="Glyco_hydro_3_C_sf"/>
</dbReference>
<dbReference type="PANTHER" id="PTHR42715">
    <property type="entry name" value="BETA-GLUCOSIDASE"/>
    <property type="match status" value="1"/>
</dbReference>
<dbReference type="Gene3D" id="2.60.40.10">
    <property type="entry name" value="Immunoglobulins"/>
    <property type="match status" value="1"/>
</dbReference>
<comment type="catalytic activity">
    <reaction evidence="1">
        <text>Hydrolysis of terminal, non-reducing beta-D-glucosyl residues with release of beta-D-glucose.</text>
        <dbReference type="EC" id="3.2.1.21"/>
    </reaction>
</comment>
<accession>A0ABR4HXW7</accession>
<reference evidence="13 14" key="1">
    <citation type="submission" date="2024-07" db="EMBL/GenBank/DDBJ databases">
        <title>Section-level genome sequencing and comparative genomics of Aspergillus sections Usti and Cavernicolus.</title>
        <authorList>
            <consortium name="Lawrence Berkeley National Laboratory"/>
            <person name="Nybo J.L."/>
            <person name="Vesth T.C."/>
            <person name="Theobald S."/>
            <person name="Frisvad J.C."/>
            <person name="Larsen T.O."/>
            <person name="Kjaerboelling I."/>
            <person name="Rothschild-Mancinelli K."/>
            <person name="Lyhne E.K."/>
            <person name="Kogle M.E."/>
            <person name="Barry K."/>
            <person name="Clum A."/>
            <person name="Na H."/>
            <person name="Ledsgaard L."/>
            <person name="Lin J."/>
            <person name="Lipzen A."/>
            <person name="Kuo A."/>
            <person name="Riley R."/>
            <person name="Mondo S."/>
            <person name="Labutti K."/>
            <person name="Haridas S."/>
            <person name="Pangalinan J."/>
            <person name="Salamov A.A."/>
            <person name="Simmons B.A."/>
            <person name="Magnuson J.K."/>
            <person name="Chen J."/>
            <person name="Drula E."/>
            <person name="Henrissat B."/>
            <person name="Wiebenga A."/>
            <person name="Lubbers R.J."/>
            <person name="Gomes A.C."/>
            <person name="Makela M.R."/>
            <person name="Stajich J."/>
            <person name="Grigoriev I.V."/>
            <person name="Mortensen U.H."/>
            <person name="De Vries R.P."/>
            <person name="Baker S.E."/>
            <person name="Andersen M.R."/>
        </authorList>
    </citation>
    <scope>NUCLEOTIDE SEQUENCE [LARGE SCALE GENOMIC DNA]</scope>
    <source>
        <strain evidence="13 14">CBS 588.65</strain>
    </source>
</reference>
<keyword evidence="8" id="KW-0119">Carbohydrate metabolism</keyword>
<evidence type="ECO:0000256" key="4">
    <source>
        <dbReference type="ARBA" id="ARBA00012744"/>
    </source>
</evidence>
<dbReference type="SUPFAM" id="SSF52279">
    <property type="entry name" value="Beta-D-glucan exohydrolase, C-terminal domain"/>
    <property type="match status" value="1"/>
</dbReference>
<comment type="pathway">
    <text evidence="2">Glycan metabolism; cellulose degradation.</text>
</comment>
<organism evidence="13 14">
    <name type="scientific">Aspergillus granulosus</name>
    <dbReference type="NCBI Taxonomy" id="176169"/>
    <lineage>
        <taxon>Eukaryota</taxon>
        <taxon>Fungi</taxon>
        <taxon>Dikarya</taxon>
        <taxon>Ascomycota</taxon>
        <taxon>Pezizomycotina</taxon>
        <taxon>Eurotiomycetes</taxon>
        <taxon>Eurotiomycetidae</taxon>
        <taxon>Eurotiales</taxon>
        <taxon>Aspergillaceae</taxon>
        <taxon>Aspergillus</taxon>
        <taxon>Aspergillus subgen. Nidulantes</taxon>
    </lineage>
</organism>
<keyword evidence="9" id="KW-0326">Glycosidase</keyword>
<proteinExistence type="inferred from homology"/>
<evidence type="ECO:0000256" key="8">
    <source>
        <dbReference type="ARBA" id="ARBA00023277"/>
    </source>
</evidence>
<comment type="similarity">
    <text evidence="3">Belongs to the glycosyl hydrolase 3 family.</text>
</comment>
<evidence type="ECO:0000256" key="2">
    <source>
        <dbReference type="ARBA" id="ARBA00004987"/>
    </source>
</evidence>
<dbReference type="InterPro" id="IPR002772">
    <property type="entry name" value="Glyco_hydro_3_C"/>
</dbReference>
<sequence length="749" mass="81673">MGSPNDYPVEGKHSYTFTSATAEARSGISLSQVSARLLAELTKTECLSLLDGDESFWSGLQSILCDRYNRRPFVHGAIPRLKIPGIRFSDGPRGVVMGQSTAFPVSMARGAAFDVELERRVGDAIGKEAKAQGANFFAGVCVNLPRHPAWGRSQETYGENPLLLGECGMALTQGVQKHVMACVKHFALNSMENARFQVDVQVEDDVLHEVYLPHFRQIVDGGGVAAVMSAYNSVNGEWAGQSKRLLIDILRKEWGFDGFVMSDFIFGLRDAATSVRNGLDIEAPFRQQRERHLPAALESGELHWRDVYAACERILRKQIQFAVQTESSQPGPEVVFCDAHRSLAREVAGRGTVLLKNEKVEGTALLPLNPAISRIAVVGRLARMANTGDKGSSQVFPPRVITALEGIQCAFPKAQIFFAQEADEAAQLVPRVDLVICVVGYDHQAEGEYVVPALKENPTLQNLLPPPMNPTEQEMLGVIQGNARGQASSAIAVGAGGDRSSLRLSTEDVELIHAVSCHPQTVVSVVAGGAVLMEEWRHKVPAILMSWYSGSEGGHALADVLLGRMDASGRLPVSIPTDESHLPHFDRHTTAISYDRWYGQHLLDRLGVPAAFPFGYGLSYTTYHVDQLRVVATRQPPQSPETEVHFVVRNTGMREGRFHGQIYGRLGVPDFPSSVLLGFAPLDLAVGQTRTARLMVSLRPLQRYVQGKFVFLHKKVLLEVASFAGDPNAGAEVSIDAQAGLQGSQIYLA</sequence>
<dbReference type="InterPro" id="IPR013783">
    <property type="entry name" value="Ig-like_fold"/>
</dbReference>
<feature type="domain" description="Glycoside hydrolase family 3 C-terminal" evidence="12">
    <location>
        <begin position="352"/>
        <end position="620"/>
    </location>
</feature>
<dbReference type="EMBL" id="JBFXLT010000007">
    <property type="protein sequence ID" value="KAL2820343.1"/>
    <property type="molecule type" value="Genomic_DNA"/>
</dbReference>
<dbReference type="InterPro" id="IPR050288">
    <property type="entry name" value="Cellulose_deg_GH3"/>
</dbReference>
<dbReference type="PANTHER" id="PTHR42715:SF3">
    <property type="entry name" value="BETA-GLUCOSIDASE B-RELATED"/>
    <property type="match status" value="1"/>
</dbReference>
<evidence type="ECO:0000313" key="13">
    <source>
        <dbReference type="EMBL" id="KAL2820343.1"/>
    </source>
</evidence>
<dbReference type="InterPro" id="IPR036962">
    <property type="entry name" value="Glyco_hydro_3_N_sf"/>
</dbReference>
<evidence type="ECO:0000256" key="3">
    <source>
        <dbReference type="ARBA" id="ARBA00005336"/>
    </source>
</evidence>
<gene>
    <name evidence="13" type="ORF">BJX63DRAFT_428176</name>
</gene>
<dbReference type="EC" id="3.2.1.21" evidence="4"/>